<dbReference type="Pfam" id="PF00072">
    <property type="entry name" value="Response_reg"/>
    <property type="match status" value="1"/>
</dbReference>
<organism evidence="7 8">
    <name type="scientific">Singulisphaera acidiphila (strain ATCC BAA-1392 / DSM 18658 / VKM B-2454 / MOB10)</name>
    <dbReference type="NCBI Taxonomy" id="886293"/>
    <lineage>
        <taxon>Bacteria</taxon>
        <taxon>Pseudomonadati</taxon>
        <taxon>Planctomycetota</taxon>
        <taxon>Planctomycetia</taxon>
        <taxon>Isosphaerales</taxon>
        <taxon>Isosphaeraceae</taxon>
        <taxon>Singulisphaera</taxon>
    </lineage>
</organism>
<dbReference type="PANTHER" id="PTHR43065">
    <property type="entry name" value="SENSOR HISTIDINE KINASE"/>
    <property type="match status" value="1"/>
</dbReference>
<protein>
    <recommendedName>
        <fullName evidence="2">histidine kinase</fullName>
        <ecNumber evidence="2">2.7.13.3</ecNumber>
    </recommendedName>
</protein>
<feature type="modified residue" description="4-aspartylphosphate" evidence="4">
    <location>
        <position position="51"/>
    </location>
</feature>
<dbReference type="eggNOG" id="COG4191">
    <property type="taxonomic scope" value="Bacteria"/>
</dbReference>
<dbReference type="SUPFAM" id="SSF52172">
    <property type="entry name" value="CheY-like"/>
    <property type="match status" value="1"/>
</dbReference>
<evidence type="ECO:0000256" key="3">
    <source>
        <dbReference type="ARBA" id="ARBA00022553"/>
    </source>
</evidence>
<dbReference type="InterPro" id="IPR005467">
    <property type="entry name" value="His_kinase_dom"/>
</dbReference>
<dbReference type="InterPro" id="IPR011006">
    <property type="entry name" value="CheY-like_superfamily"/>
</dbReference>
<dbReference type="SMART" id="SM00387">
    <property type="entry name" value="HATPase_c"/>
    <property type="match status" value="1"/>
</dbReference>
<dbReference type="SUPFAM" id="SSF55874">
    <property type="entry name" value="ATPase domain of HSP90 chaperone/DNA topoisomerase II/histidine kinase"/>
    <property type="match status" value="1"/>
</dbReference>
<dbReference type="GO" id="GO:0000155">
    <property type="term" value="F:phosphorelay sensor kinase activity"/>
    <property type="evidence" value="ECO:0007669"/>
    <property type="project" value="InterPro"/>
</dbReference>
<keyword evidence="7" id="KW-0418">Kinase</keyword>
<dbReference type="CDD" id="cd00082">
    <property type="entry name" value="HisKA"/>
    <property type="match status" value="1"/>
</dbReference>
<dbReference type="Gene3D" id="1.10.287.130">
    <property type="match status" value="1"/>
</dbReference>
<dbReference type="InterPro" id="IPR003594">
    <property type="entry name" value="HATPase_dom"/>
</dbReference>
<dbReference type="SUPFAM" id="SSF47384">
    <property type="entry name" value="Homodimeric domain of signal transducing histidine kinase"/>
    <property type="match status" value="1"/>
</dbReference>
<gene>
    <name evidence="7" type="ordered locus">Sinac_7543</name>
</gene>
<dbReference type="OrthoDB" id="260274at2"/>
<dbReference type="EMBL" id="CP003364">
    <property type="protein sequence ID" value="AGA31576.1"/>
    <property type="molecule type" value="Genomic_DNA"/>
</dbReference>
<dbReference type="PANTHER" id="PTHR43065:SF50">
    <property type="entry name" value="HISTIDINE KINASE"/>
    <property type="match status" value="1"/>
</dbReference>
<dbReference type="InterPro" id="IPR004358">
    <property type="entry name" value="Sig_transdc_His_kin-like_C"/>
</dbReference>
<proteinExistence type="predicted"/>
<keyword evidence="3 4" id="KW-0597">Phosphoprotein</keyword>
<evidence type="ECO:0000256" key="4">
    <source>
        <dbReference type="PROSITE-ProRule" id="PRU00169"/>
    </source>
</evidence>
<dbReference type="InterPro" id="IPR001789">
    <property type="entry name" value="Sig_transdc_resp-reg_receiver"/>
</dbReference>
<dbReference type="PROSITE" id="PS50110">
    <property type="entry name" value="RESPONSE_REGULATORY"/>
    <property type="match status" value="1"/>
</dbReference>
<evidence type="ECO:0000256" key="2">
    <source>
        <dbReference type="ARBA" id="ARBA00012438"/>
    </source>
</evidence>
<evidence type="ECO:0000256" key="1">
    <source>
        <dbReference type="ARBA" id="ARBA00000085"/>
    </source>
</evidence>
<dbReference type="EC" id="2.7.13.3" evidence="2"/>
<comment type="catalytic activity">
    <reaction evidence="1">
        <text>ATP + protein L-histidine = ADP + protein N-phospho-L-histidine.</text>
        <dbReference type="EC" id="2.7.13.3"/>
    </reaction>
</comment>
<dbReference type="KEGG" id="saci:Sinac_7543"/>
<dbReference type="InterPro" id="IPR036890">
    <property type="entry name" value="HATPase_C_sf"/>
</dbReference>
<evidence type="ECO:0000259" key="6">
    <source>
        <dbReference type="PROSITE" id="PS50110"/>
    </source>
</evidence>
<dbReference type="Pfam" id="PF02518">
    <property type="entry name" value="HATPase_c"/>
    <property type="match status" value="1"/>
</dbReference>
<sequence length="409" mass="45833">MKILIADDDSVSRRLLQSYLEKWGYEVALARDGAEAWRLFEGGLFPMVITDWMMPELDGPGLLRRIRSSQRPGYIYTILLTAKTQKQDLVEGMEAGADDFLTKPFDREELRVRLRAGERIIHLEQNLRETKVALIETEKLASLGRLAAGVAHEINNPLSIVVNNLAVLRRDVRDAMRVLDKYREGDASLARADPELAAEVVRMEEEIDLPYLRKYLPHLFDSSEDGLRRVRAIVQNLRDFARLDEAEFKDVDFNAALRCTLEALRHEFDKKAVRVETCFHDLPPVACHAGKINQAFLNILLNAVQASEREGLVEVRTRPDGEDAILVEVEDHGGGIRPEHLPHLFEPFFTTKPVGTGTGLGLPVSYGVVRDQGGTIEVESAVGRGSLFRIRLPLHPREPDAAGVPVSAP</sequence>
<dbReference type="InterPro" id="IPR036097">
    <property type="entry name" value="HisK_dim/P_sf"/>
</dbReference>
<dbReference type="STRING" id="886293.Sinac_7543"/>
<dbReference type="PRINTS" id="PR00344">
    <property type="entry name" value="BCTRLSENSOR"/>
</dbReference>
<evidence type="ECO:0000313" key="8">
    <source>
        <dbReference type="Proteomes" id="UP000010798"/>
    </source>
</evidence>
<keyword evidence="7" id="KW-0808">Transferase</keyword>
<dbReference type="Gene3D" id="3.40.50.2300">
    <property type="match status" value="1"/>
</dbReference>
<keyword evidence="8" id="KW-1185">Reference proteome</keyword>
<dbReference type="InterPro" id="IPR003661">
    <property type="entry name" value="HisK_dim/P_dom"/>
</dbReference>
<dbReference type="Proteomes" id="UP000010798">
    <property type="component" value="Chromosome"/>
</dbReference>
<dbReference type="SMART" id="SM00388">
    <property type="entry name" value="HisKA"/>
    <property type="match status" value="1"/>
</dbReference>
<dbReference type="RefSeq" id="WP_015250640.1">
    <property type="nucleotide sequence ID" value="NC_019892.1"/>
</dbReference>
<reference evidence="7 8" key="1">
    <citation type="submission" date="2012-02" db="EMBL/GenBank/DDBJ databases">
        <title>Complete sequence of chromosome of Singulisphaera acidiphila DSM 18658.</title>
        <authorList>
            <consortium name="US DOE Joint Genome Institute (JGI-PGF)"/>
            <person name="Lucas S."/>
            <person name="Copeland A."/>
            <person name="Lapidus A."/>
            <person name="Glavina del Rio T."/>
            <person name="Dalin E."/>
            <person name="Tice H."/>
            <person name="Bruce D."/>
            <person name="Goodwin L."/>
            <person name="Pitluck S."/>
            <person name="Peters L."/>
            <person name="Ovchinnikova G."/>
            <person name="Chertkov O."/>
            <person name="Kyrpides N."/>
            <person name="Mavromatis K."/>
            <person name="Ivanova N."/>
            <person name="Brettin T."/>
            <person name="Detter J.C."/>
            <person name="Han C."/>
            <person name="Larimer F."/>
            <person name="Land M."/>
            <person name="Hauser L."/>
            <person name="Markowitz V."/>
            <person name="Cheng J.-F."/>
            <person name="Hugenholtz P."/>
            <person name="Woyke T."/>
            <person name="Wu D."/>
            <person name="Tindall B."/>
            <person name="Pomrenke H."/>
            <person name="Brambilla E."/>
            <person name="Klenk H.-P."/>
            <person name="Eisen J.A."/>
        </authorList>
    </citation>
    <scope>NUCLEOTIDE SEQUENCE [LARGE SCALE GENOMIC DNA]</scope>
    <source>
        <strain evidence="8">ATCC BAA-1392 / DSM 18658 / VKM B-2454 / MOB10</strain>
    </source>
</reference>
<evidence type="ECO:0000259" key="5">
    <source>
        <dbReference type="PROSITE" id="PS50109"/>
    </source>
</evidence>
<dbReference type="SMART" id="SM00448">
    <property type="entry name" value="REC"/>
    <property type="match status" value="1"/>
</dbReference>
<dbReference type="CDD" id="cd17574">
    <property type="entry name" value="REC_OmpR"/>
    <property type="match status" value="1"/>
</dbReference>
<name>L0DT81_SINAD</name>
<evidence type="ECO:0000313" key="7">
    <source>
        <dbReference type="EMBL" id="AGA31576.1"/>
    </source>
</evidence>
<dbReference type="PROSITE" id="PS50109">
    <property type="entry name" value="HIS_KIN"/>
    <property type="match status" value="1"/>
</dbReference>
<accession>L0DT81</accession>
<feature type="domain" description="Response regulatory" evidence="6">
    <location>
        <begin position="2"/>
        <end position="118"/>
    </location>
</feature>
<dbReference type="HOGENOM" id="CLU_000445_114_72_0"/>
<dbReference type="eggNOG" id="COG0745">
    <property type="taxonomic scope" value="Bacteria"/>
</dbReference>
<dbReference type="Gene3D" id="3.30.565.10">
    <property type="entry name" value="Histidine kinase-like ATPase, C-terminal domain"/>
    <property type="match status" value="1"/>
</dbReference>
<feature type="domain" description="Histidine kinase" evidence="5">
    <location>
        <begin position="149"/>
        <end position="396"/>
    </location>
</feature>
<dbReference type="AlphaFoldDB" id="L0DT81"/>